<name>A0A6A3C3Y1_HIBSY</name>
<reference evidence="1" key="1">
    <citation type="submission" date="2019-09" db="EMBL/GenBank/DDBJ databases">
        <title>Draft genome information of white flower Hibiscus syriacus.</title>
        <authorList>
            <person name="Kim Y.-M."/>
        </authorList>
    </citation>
    <scope>NUCLEOTIDE SEQUENCE [LARGE SCALE GENOMIC DNA]</scope>
    <source>
        <strain evidence="1">YM2019G1</strain>
    </source>
</reference>
<evidence type="ECO:0000313" key="2">
    <source>
        <dbReference type="Proteomes" id="UP000436088"/>
    </source>
</evidence>
<dbReference type="EMBL" id="VEPZ02000519">
    <property type="protein sequence ID" value="KAE8723494.1"/>
    <property type="molecule type" value="Genomic_DNA"/>
</dbReference>
<accession>A0A6A3C3Y1</accession>
<comment type="caution">
    <text evidence="1">The sequence shown here is derived from an EMBL/GenBank/DDBJ whole genome shotgun (WGS) entry which is preliminary data.</text>
</comment>
<proteinExistence type="predicted"/>
<protein>
    <submittedName>
        <fullName evidence="1">Uncharacterized protein</fullName>
    </submittedName>
</protein>
<dbReference type="Proteomes" id="UP000436088">
    <property type="component" value="Unassembled WGS sequence"/>
</dbReference>
<organism evidence="1 2">
    <name type="scientific">Hibiscus syriacus</name>
    <name type="common">Rose of Sharon</name>
    <dbReference type="NCBI Taxonomy" id="106335"/>
    <lineage>
        <taxon>Eukaryota</taxon>
        <taxon>Viridiplantae</taxon>
        <taxon>Streptophyta</taxon>
        <taxon>Embryophyta</taxon>
        <taxon>Tracheophyta</taxon>
        <taxon>Spermatophyta</taxon>
        <taxon>Magnoliopsida</taxon>
        <taxon>eudicotyledons</taxon>
        <taxon>Gunneridae</taxon>
        <taxon>Pentapetalae</taxon>
        <taxon>rosids</taxon>
        <taxon>malvids</taxon>
        <taxon>Malvales</taxon>
        <taxon>Malvaceae</taxon>
        <taxon>Malvoideae</taxon>
        <taxon>Hibiscus</taxon>
    </lineage>
</organism>
<evidence type="ECO:0000313" key="1">
    <source>
        <dbReference type="EMBL" id="KAE8723494.1"/>
    </source>
</evidence>
<dbReference type="PANTHER" id="PTHR48440:SF1">
    <property type="entry name" value="PAW DOMAIN-CONTAINING PROTEIN"/>
    <property type="match status" value="1"/>
</dbReference>
<gene>
    <name evidence="1" type="ORF">F3Y22_tig00012370pilonHSYRG00089</name>
</gene>
<dbReference type="AlphaFoldDB" id="A0A6A3C3Y1"/>
<keyword evidence="2" id="KW-1185">Reference proteome</keyword>
<sequence>MEVLIHHLDGIQEVDKSCKVNSSVKNCSCNFCSRVTRFPHYNDPLKLVKTRGVVESELIASHCTVVLLAMTLVWSLILQTMFGHNVIQKPWEGGCILILVKQSMTDRYYMKRGFVSTNHYQRVLSGVCSHFNDQRISNFTSQILSVLEDRDKIEREALDKDLLSIDDALISLPGRQSGDKQWRIARSEFGTDSLSSSACEVRICRDEQVTKIYNAFSSILHKFVEESVIASKGVEVLKILRATVVDLKKLPYIKKESFFKVKLSCWHIFVTSIAAIL</sequence>
<dbReference type="PANTHER" id="PTHR48440">
    <property type="match status" value="1"/>
</dbReference>